<keyword evidence="3" id="KW-1185">Reference proteome</keyword>
<organism evidence="2 3">
    <name type="scientific">Streptomyces shenzhenensis</name>
    <dbReference type="NCBI Taxonomy" id="943815"/>
    <lineage>
        <taxon>Bacteria</taxon>
        <taxon>Bacillati</taxon>
        <taxon>Actinomycetota</taxon>
        <taxon>Actinomycetes</taxon>
        <taxon>Kitasatosporales</taxon>
        <taxon>Streptomycetaceae</taxon>
        <taxon>Streptomyces</taxon>
    </lineage>
</organism>
<accession>A0A3M0IF72</accession>
<comment type="caution">
    <text evidence="2">The sequence shown here is derived from an EMBL/GenBank/DDBJ whole genome shotgun (WGS) entry which is preliminary data.</text>
</comment>
<protein>
    <submittedName>
        <fullName evidence="2">Uncharacterized protein</fullName>
    </submittedName>
</protein>
<name>A0A3M0IF72_9ACTN</name>
<dbReference type="OrthoDB" id="4220183at2"/>
<gene>
    <name evidence="2" type="ORF">CTZ28_14920</name>
</gene>
<sequence length="138" mass="14874">MNELPPDPPRLRAILAHLERQLAESETIATYLRLQRDAVQAALARAEAPPARRRTRPAKGGDRLPALAQSTGRPGFAVQQERTADGLAPATVHVDDCTMIKGTCHPIRVHEARVALTDPSIAACAFCRPDTEVGIDPA</sequence>
<evidence type="ECO:0000256" key="1">
    <source>
        <dbReference type="SAM" id="MobiDB-lite"/>
    </source>
</evidence>
<reference evidence="2 3" key="1">
    <citation type="submission" date="2017-11" db="EMBL/GenBank/DDBJ databases">
        <title>Draft genome of actinobacteria isolated from guarana (Paullinia cupana (Mart.) Ducke.</title>
        <authorList>
            <person name="Siqueira K.A."/>
            <person name="Liotti R.G."/>
            <person name="Mendes T.A.O."/>
            <person name="Soares M.A."/>
        </authorList>
    </citation>
    <scope>NUCLEOTIDE SEQUENCE [LARGE SCALE GENOMIC DNA]</scope>
    <source>
        <strain evidence="2 3">193</strain>
    </source>
</reference>
<evidence type="ECO:0000313" key="3">
    <source>
        <dbReference type="Proteomes" id="UP000270471"/>
    </source>
</evidence>
<dbReference type="AlphaFoldDB" id="A0A3M0IF72"/>
<proteinExistence type="predicted"/>
<evidence type="ECO:0000313" key="2">
    <source>
        <dbReference type="EMBL" id="RMB84919.1"/>
    </source>
</evidence>
<dbReference type="EMBL" id="PENI01000008">
    <property type="protein sequence ID" value="RMB84919.1"/>
    <property type="molecule type" value="Genomic_DNA"/>
</dbReference>
<dbReference type="Proteomes" id="UP000270471">
    <property type="component" value="Unassembled WGS sequence"/>
</dbReference>
<dbReference type="RefSeq" id="WP_121889891.1">
    <property type="nucleotide sequence ID" value="NZ_PENI01000008.1"/>
</dbReference>
<feature type="region of interest" description="Disordered" evidence="1">
    <location>
        <begin position="44"/>
        <end position="77"/>
    </location>
</feature>
<dbReference type="InterPro" id="IPR046200">
    <property type="entry name" value="DUF6233"/>
</dbReference>
<dbReference type="Pfam" id="PF19746">
    <property type="entry name" value="DUF6233"/>
    <property type="match status" value="1"/>
</dbReference>